<dbReference type="GO" id="GO:0006412">
    <property type="term" value="P:translation"/>
    <property type="evidence" value="ECO:0007669"/>
    <property type="project" value="InterPro"/>
</dbReference>
<dbReference type="Pfam" id="PF00203">
    <property type="entry name" value="Ribosomal_S19"/>
    <property type="match status" value="1"/>
</dbReference>
<evidence type="ECO:0000256" key="3">
    <source>
        <dbReference type="ARBA" id="ARBA00023274"/>
    </source>
</evidence>
<dbReference type="PANTHER" id="PTHR11880:SF2">
    <property type="entry name" value="SMALL RIBOSOMAL SUBUNIT PROTEIN US19"/>
    <property type="match status" value="1"/>
</dbReference>
<dbReference type="InterPro" id="IPR023575">
    <property type="entry name" value="Ribosomal_uS19_SF"/>
</dbReference>
<dbReference type="SUPFAM" id="SSF54570">
    <property type="entry name" value="Ribosomal protein S19"/>
    <property type="match status" value="1"/>
</dbReference>
<dbReference type="GO" id="GO:0003735">
    <property type="term" value="F:structural constituent of ribosome"/>
    <property type="evidence" value="ECO:0007669"/>
    <property type="project" value="InterPro"/>
</dbReference>
<reference evidence="5" key="1">
    <citation type="submission" date="2025-08" db="UniProtKB">
        <authorList>
            <consortium name="Ensembl"/>
        </authorList>
    </citation>
    <scope>IDENTIFICATION</scope>
</reference>
<dbReference type="Gene3D" id="3.30.860.10">
    <property type="entry name" value="30s Ribosomal Protein S19, Chain A"/>
    <property type="match status" value="1"/>
</dbReference>
<sequence length="110" mass="12845">AEVQQKKKWTFRKFTYRGVDLDQRLGTSYEQLTPLDSARQRRRLNLGLRRKQHSLLTRLRKAKEAVPPTHLRAMIILLEPVGSMVGVYNSKTFNQVEIKATHSSRFIPLK</sequence>
<dbReference type="PANTHER" id="PTHR11880">
    <property type="entry name" value="RIBOSOMAL PROTEIN S19P FAMILY MEMBER"/>
    <property type="match status" value="1"/>
</dbReference>
<organism evidence="5 6">
    <name type="scientific">Cebus imitator</name>
    <name type="common">Panamanian white-faced capuchin</name>
    <name type="synonym">Cebus capucinus imitator</name>
    <dbReference type="NCBI Taxonomy" id="2715852"/>
    <lineage>
        <taxon>Eukaryota</taxon>
        <taxon>Metazoa</taxon>
        <taxon>Chordata</taxon>
        <taxon>Craniata</taxon>
        <taxon>Vertebrata</taxon>
        <taxon>Euteleostomi</taxon>
        <taxon>Mammalia</taxon>
        <taxon>Eutheria</taxon>
        <taxon>Euarchontoglires</taxon>
        <taxon>Primates</taxon>
        <taxon>Haplorrhini</taxon>
        <taxon>Platyrrhini</taxon>
        <taxon>Cebidae</taxon>
        <taxon>Cebinae</taxon>
        <taxon>Cebus</taxon>
    </lineage>
</organism>
<dbReference type="GO" id="GO:0000028">
    <property type="term" value="P:ribosomal small subunit assembly"/>
    <property type="evidence" value="ECO:0007669"/>
    <property type="project" value="TreeGrafter"/>
</dbReference>
<keyword evidence="6" id="KW-1185">Reference proteome</keyword>
<keyword evidence="3" id="KW-0687">Ribonucleoprotein</keyword>
<name>A0A2K5SJN3_CEBIM</name>
<dbReference type="STRING" id="9516.ENSCCAP00000040601"/>
<dbReference type="Ensembl" id="ENSCCAT00000058415.1">
    <property type="protein sequence ID" value="ENSCCAP00000040601.1"/>
    <property type="gene ID" value="ENSCCAG00000038094.1"/>
</dbReference>
<dbReference type="GO" id="GO:0022627">
    <property type="term" value="C:cytosolic small ribosomal subunit"/>
    <property type="evidence" value="ECO:0007669"/>
    <property type="project" value="TreeGrafter"/>
</dbReference>
<keyword evidence="2" id="KW-0689">Ribosomal protein</keyword>
<evidence type="ECO:0000256" key="4">
    <source>
        <dbReference type="ARBA" id="ARBA00035469"/>
    </source>
</evidence>
<proteinExistence type="inferred from homology"/>
<evidence type="ECO:0000256" key="2">
    <source>
        <dbReference type="ARBA" id="ARBA00022980"/>
    </source>
</evidence>
<dbReference type="PIRSF" id="PIRSF002144">
    <property type="entry name" value="Ribosomal_S19"/>
    <property type="match status" value="1"/>
</dbReference>
<evidence type="ECO:0000313" key="5">
    <source>
        <dbReference type="Ensembl" id="ENSCCAP00000040601.1"/>
    </source>
</evidence>
<evidence type="ECO:0000313" key="6">
    <source>
        <dbReference type="Proteomes" id="UP000233040"/>
    </source>
</evidence>
<reference evidence="5" key="2">
    <citation type="submission" date="2025-09" db="UniProtKB">
        <authorList>
            <consortium name="Ensembl"/>
        </authorList>
    </citation>
    <scope>IDENTIFICATION</scope>
</reference>
<dbReference type="AlphaFoldDB" id="A0A2K5SJN3"/>
<protein>
    <recommendedName>
        <fullName evidence="4">40S ribosomal protein S15</fullName>
    </recommendedName>
</protein>
<evidence type="ECO:0000256" key="1">
    <source>
        <dbReference type="ARBA" id="ARBA00007345"/>
    </source>
</evidence>
<comment type="similarity">
    <text evidence="1">Belongs to the universal ribosomal protein uS19 family.</text>
</comment>
<dbReference type="Proteomes" id="UP000233040">
    <property type="component" value="Unassembled WGS sequence"/>
</dbReference>
<accession>A0A2K5SJN3</accession>
<dbReference type="InterPro" id="IPR002222">
    <property type="entry name" value="Ribosomal_uS19"/>
</dbReference>
<dbReference type="GeneTree" id="ENSGT00390000000475"/>